<keyword evidence="2" id="KW-0489">Methyltransferase</keyword>
<dbReference type="Proteomes" id="UP000318288">
    <property type="component" value="Unassembled WGS sequence"/>
</dbReference>
<gene>
    <name evidence="2" type="primary">ubiE_1</name>
    <name evidence="2" type="ORF">Poly51_41210</name>
</gene>
<dbReference type="GO" id="GO:0032259">
    <property type="term" value="P:methylation"/>
    <property type="evidence" value="ECO:0007669"/>
    <property type="project" value="UniProtKB-KW"/>
</dbReference>
<dbReference type="InterPro" id="IPR013216">
    <property type="entry name" value="Methyltransf_11"/>
</dbReference>
<organism evidence="2 3">
    <name type="scientific">Rubripirellula tenax</name>
    <dbReference type="NCBI Taxonomy" id="2528015"/>
    <lineage>
        <taxon>Bacteria</taxon>
        <taxon>Pseudomonadati</taxon>
        <taxon>Planctomycetota</taxon>
        <taxon>Planctomycetia</taxon>
        <taxon>Pirellulales</taxon>
        <taxon>Pirellulaceae</taxon>
        <taxon>Rubripirellula</taxon>
    </lineage>
</organism>
<name>A0A5C6EPK7_9BACT</name>
<proteinExistence type="predicted"/>
<protein>
    <submittedName>
        <fullName evidence="2">Demethylmenaquinone methyltransferase</fullName>
        <ecNumber evidence="2">2.1.1.163</ecNumber>
    </submittedName>
</protein>
<dbReference type="Gene3D" id="3.40.50.150">
    <property type="entry name" value="Vaccinia Virus protein VP39"/>
    <property type="match status" value="1"/>
</dbReference>
<keyword evidence="2" id="KW-0808">Transferase</keyword>
<keyword evidence="3" id="KW-1185">Reference proteome</keyword>
<sequence length="233" mass="26240">MSNGGKTPAMIRHVEAGQLCCDPVWEAAYERFETPEEEIAKFIKRLRKFGVDQLDKQSSVIELFCGRGGGLVALQRLGFTNVEGVDLSDTLLESYRGPAQLHLADCRSLPMSDATYDIAIVQGGLHHLPNLPDDLNESLSETRRILKPGGRLYVIEPWMTPFLRIAHAITDQPIVRKLYAKGDALATMTEHESETYFQWLGMPDVLMQSFSRYFDTVQCDMSWGKLAYVGKPR</sequence>
<dbReference type="GO" id="GO:0008757">
    <property type="term" value="F:S-adenosylmethionine-dependent methyltransferase activity"/>
    <property type="evidence" value="ECO:0007669"/>
    <property type="project" value="InterPro"/>
</dbReference>
<dbReference type="OrthoDB" id="282790at2"/>
<dbReference type="EC" id="2.1.1.163" evidence="2"/>
<feature type="domain" description="Methyltransferase type 11" evidence="1">
    <location>
        <begin position="65"/>
        <end position="154"/>
    </location>
</feature>
<dbReference type="AlphaFoldDB" id="A0A5C6EPK7"/>
<reference evidence="2 3" key="1">
    <citation type="submission" date="2019-02" db="EMBL/GenBank/DDBJ databases">
        <title>Deep-cultivation of Planctomycetes and their phenomic and genomic characterization uncovers novel biology.</title>
        <authorList>
            <person name="Wiegand S."/>
            <person name="Jogler M."/>
            <person name="Boedeker C."/>
            <person name="Pinto D."/>
            <person name="Vollmers J."/>
            <person name="Rivas-Marin E."/>
            <person name="Kohn T."/>
            <person name="Peeters S.H."/>
            <person name="Heuer A."/>
            <person name="Rast P."/>
            <person name="Oberbeckmann S."/>
            <person name="Bunk B."/>
            <person name="Jeske O."/>
            <person name="Meyerdierks A."/>
            <person name="Storesund J.E."/>
            <person name="Kallscheuer N."/>
            <person name="Luecker S."/>
            <person name="Lage O.M."/>
            <person name="Pohl T."/>
            <person name="Merkel B.J."/>
            <person name="Hornburger P."/>
            <person name="Mueller R.-W."/>
            <person name="Bruemmer F."/>
            <person name="Labrenz M."/>
            <person name="Spormann A.M."/>
            <person name="Op Den Camp H."/>
            <person name="Overmann J."/>
            <person name="Amann R."/>
            <person name="Jetten M.S.M."/>
            <person name="Mascher T."/>
            <person name="Medema M.H."/>
            <person name="Devos D.P."/>
            <person name="Kaster A.-K."/>
            <person name="Ovreas L."/>
            <person name="Rohde M."/>
            <person name="Galperin M.Y."/>
            <person name="Jogler C."/>
        </authorList>
    </citation>
    <scope>NUCLEOTIDE SEQUENCE [LARGE SCALE GENOMIC DNA]</scope>
    <source>
        <strain evidence="2 3">Poly51</strain>
    </source>
</reference>
<evidence type="ECO:0000313" key="3">
    <source>
        <dbReference type="Proteomes" id="UP000318288"/>
    </source>
</evidence>
<evidence type="ECO:0000313" key="2">
    <source>
        <dbReference type="EMBL" id="TWU50828.1"/>
    </source>
</evidence>
<dbReference type="InterPro" id="IPR029063">
    <property type="entry name" value="SAM-dependent_MTases_sf"/>
</dbReference>
<dbReference type="EMBL" id="SJPW01000005">
    <property type="protein sequence ID" value="TWU50828.1"/>
    <property type="molecule type" value="Genomic_DNA"/>
</dbReference>
<dbReference type="CDD" id="cd02440">
    <property type="entry name" value="AdoMet_MTases"/>
    <property type="match status" value="1"/>
</dbReference>
<dbReference type="GO" id="GO:0043770">
    <property type="term" value="F:demethylmenaquinone methyltransferase activity"/>
    <property type="evidence" value="ECO:0007669"/>
    <property type="project" value="UniProtKB-EC"/>
</dbReference>
<dbReference type="Pfam" id="PF08241">
    <property type="entry name" value="Methyltransf_11"/>
    <property type="match status" value="1"/>
</dbReference>
<evidence type="ECO:0000259" key="1">
    <source>
        <dbReference type="Pfam" id="PF08241"/>
    </source>
</evidence>
<comment type="caution">
    <text evidence="2">The sequence shown here is derived from an EMBL/GenBank/DDBJ whole genome shotgun (WGS) entry which is preliminary data.</text>
</comment>
<accession>A0A5C6EPK7</accession>
<dbReference type="SUPFAM" id="SSF53335">
    <property type="entry name" value="S-adenosyl-L-methionine-dependent methyltransferases"/>
    <property type="match status" value="1"/>
</dbReference>